<dbReference type="GO" id="GO:0016020">
    <property type="term" value="C:membrane"/>
    <property type="evidence" value="ECO:0007669"/>
    <property type="project" value="UniProtKB-SubCell"/>
</dbReference>
<evidence type="ECO:0000256" key="5">
    <source>
        <dbReference type="ARBA" id="ARBA00023136"/>
    </source>
</evidence>
<keyword evidence="3 6" id="KW-0812">Transmembrane</keyword>
<evidence type="ECO:0000256" key="3">
    <source>
        <dbReference type="ARBA" id="ARBA00022692"/>
    </source>
</evidence>
<feature type="transmembrane region" description="Helical" evidence="6">
    <location>
        <begin position="457"/>
        <end position="477"/>
    </location>
</feature>
<proteinExistence type="inferred from homology"/>
<dbReference type="Pfam" id="PF00854">
    <property type="entry name" value="PTR2"/>
    <property type="match status" value="1"/>
</dbReference>
<evidence type="ECO:0000256" key="6">
    <source>
        <dbReference type="SAM" id="Phobius"/>
    </source>
</evidence>
<dbReference type="InterPro" id="IPR000109">
    <property type="entry name" value="POT_fam"/>
</dbReference>
<name>W9R8Q7_9ROSA</name>
<gene>
    <name evidence="7" type="ORF">L484_023999</name>
</gene>
<evidence type="ECO:0000313" key="8">
    <source>
        <dbReference type="Proteomes" id="UP000030645"/>
    </source>
</evidence>
<feature type="transmembrane region" description="Helical" evidence="6">
    <location>
        <begin position="498"/>
        <end position="522"/>
    </location>
</feature>
<dbReference type="PANTHER" id="PTHR11654">
    <property type="entry name" value="OLIGOPEPTIDE TRANSPORTER-RELATED"/>
    <property type="match status" value="1"/>
</dbReference>
<comment type="subcellular location">
    <subcellularLocation>
        <location evidence="1">Membrane</location>
        <topology evidence="1">Multi-pass membrane protein</topology>
    </subcellularLocation>
</comment>
<dbReference type="EMBL" id="KE344454">
    <property type="protein sequence ID" value="EXB62701.1"/>
    <property type="molecule type" value="Genomic_DNA"/>
</dbReference>
<sequence>MELEPAACTKDGSVDREGKPAFKRMTGGRKCGILLLVNVGLDTVAFSGVEVNLVKFVRLVLRDSNVDAANTFTRWIGTVYLFSLIGAFLSDSYLGRYRTCIVFQVILIIGLISMSLSTHLFFIKPHGCGKIGFLCEPHEAFEAAIYYALLYFIALGSGGPDAVLPAFIADQFDEEDPSEKQYKSSFYGYYYVALNLGSLVGPTVLVYMENKGYWVVSFWTCSISAVLACVFLLSGSLRYRHFKPSGNPISRFSQVLVASLRKSSQKLPSNEEELYEIHGREGERSGMRRIPHTKGFKFLDSAAIITPEDVKLIDGGRSPSSWHLCTVTQVEEVKCILRLLPIWLCSVFFAVVYTQMLSLFTEQGDAMNKSVFNFSVPPGSIYAFNIIGTSVFILSYDSVVIPIYVKLNKEPRVPSTLQRMGIGLAISVLPMVIAGVVEQQRLKCARNLLVEEQSCLNILWQIPQYVLVGLAEAFFYVGQIEFFVEQTPGGLKSLGISLCMSCLAVGSYVASAILTVVTKITSKDGKPGWVPRNLNDGHLDRFFFVLAPMAVVNFILYVVCAKCYKSISWEMRSDSEACQEEGFGLRRNSDP</sequence>
<dbReference type="SUPFAM" id="SSF103473">
    <property type="entry name" value="MFS general substrate transporter"/>
    <property type="match status" value="1"/>
</dbReference>
<dbReference type="Proteomes" id="UP000030645">
    <property type="component" value="Unassembled WGS sequence"/>
</dbReference>
<dbReference type="eggNOG" id="KOG1237">
    <property type="taxonomic scope" value="Eukaryota"/>
</dbReference>
<feature type="transmembrane region" description="Helical" evidence="6">
    <location>
        <begin position="143"/>
        <end position="168"/>
    </location>
</feature>
<feature type="transmembrane region" description="Helical" evidence="6">
    <location>
        <begin position="339"/>
        <end position="361"/>
    </location>
</feature>
<protein>
    <submittedName>
        <fullName evidence="7">Nitrate transporter 1.5</fullName>
    </submittedName>
</protein>
<evidence type="ECO:0000256" key="2">
    <source>
        <dbReference type="ARBA" id="ARBA00005982"/>
    </source>
</evidence>
<dbReference type="KEGG" id="mnt:21406749"/>
<feature type="transmembrane region" description="Helical" evidence="6">
    <location>
        <begin position="72"/>
        <end position="89"/>
    </location>
</feature>
<dbReference type="InterPro" id="IPR036259">
    <property type="entry name" value="MFS_trans_sf"/>
</dbReference>
<feature type="transmembrane region" description="Helical" evidence="6">
    <location>
        <begin position="542"/>
        <end position="564"/>
    </location>
</feature>
<dbReference type="Gene3D" id="1.20.1250.20">
    <property type="entry name" value="MFS general substrate transporter like domains"/>
    <property type="match status" value="1"/>
</dbReference>
<dbReference type="AlphaFoldDB" id="W9R8Q7"/>
<feature type="transmembrane region" description="Helical" evidence="6">
    <location>
        <begin position="101"/>
        <end position="123"/>
    </location>
</feature>
<keyword evidence="5 6" id="KW-0472">Membrane</keyword>
<comment type="similarity">
    <text evidence="2">Belongs to the major facilitator superfamily. Proton-dependent oligopeptide transporter (POT/PTR) (TC 2.A.17) family.</text>
</comment>
<keyword evidence="4 6" id="KW-1133">Transmembrane helix</keyword>
<feature type="transmembrane region" description="Helical" evidence="6">
    <location>
        <begin position="33"/>
        <end position="52"/>
    </location>
</feature>
<feature type="transmembrane region" description="Helical" evidence="6">
    <location>
        <begin position="417"/>
        <end position="437"/>
    </location>
</feature>
<evidence type="ECO:0000256" key="1">
    <source>
        <dbReference type="ARBA" id="ARBA00004141"/>
    </source>
</evidence>
<accession>W9R8Q7</accession>
<dbReference type="GO" id="GO:0022857">
    <property type="term" value="F:transmembrane transporter activity"/>
    <property type="evidence" value="ECO:0007669"/>
    <property type="project" value="InterPro"/>
</dbReference>
<evidence type="ECO:0000313" key="7">
    <source>
        <dbReference type="EMBL" id="EXB62701.1"/>
    </source>
</evidence>
<organism evidence="7 8">
    <name type="scientific">Morus notabilis</name>
    <dbReference type="NCBI Taxonomy" id="981085"/>
    <lineage>
        <taxon>Eukaryota</taxon>
        <taxon>Viridiplantae</taxon>
        <taxon>Streptophyta</taxon>
        <taxon>Embryophyta</taxon>
        <taxon>Tracheophyta</taxon>
        <taxon>Spermatophyta</taxon>
        <taxon>Magnoliopsida</taxon>
        <taxon>eudicotyledons</taxon>
        <taxon>Gunneridae</taxon>
        <taxon>Pentapetalae</taxon>
        <taxon>rosids</taxon>
        <taxon>fabids</taxon>
        <taxon>Rosales</taxon>
        <taxon>Moraceae</taxon>
        <taxon>Moreae</taxon>
        <taxon>Morus</taxon>
    </lineage>
</organism>
<reference evidence="8" key="1">
    <citation type="submission" date="2013-01" db="EMBL/GenBank/DDBJ databases">
        <title>Draft Genome Sequence of a Mulberry Tree, Morus notabilis C.K. Schneid.</title>
        <authorList>
            <person name="He N."/>
            <person name="Zhao S."/>
        </authorList>
    </citation>
    <scope>NUCLEOTIDE SEQUENCE</scope>
</reference>
<feature type="transmembrane region" description="Helical" evidence="6">
    <location>
        <begin position="189"/>
        <end position="207"/>
    </location>
</feature>
<keyword evidence="8" id="KW-1185">Reference proteome</keyword>
<dbReference type="OrthoDB" id="205993at2759"/>
<feature type="transmembrane region" description="Helical" evidence="6">
    <location>
        <begin position="381"/>
        <end position="405"/>
    </location>
</feature>
<feature type="transmembrane region" description="Helical" evidence="6">
    <location>
        <begin position="213"/>
        <end position="233"/>
    </location>
</feature>
<evidence type="ECO:0000256" key="4">
    <source>
        <dbReference type="ARBA" id="ARBA00022989"/>
    </source>
</evidence>